<gene>
    <name evidence="17" type="ORF">M2319_002858</name>
</gene>
<evidence type="ECO:0000256" key="1">
    <source>
        <dbReference type="ARBA" id="ARBA00004249"/>
    </source>
</evidence>
<comment type="similarity">
    <text evidence="2 14">Belongs to the TorC/TorY family.</text>
</comment>
<keyword evidence="4 14" id="KW-0813">Transport</keyword>
<keyword evidence="13 14" id="KW-0472">Membrane</keyword>
<dbReference type="NCBIfam" id="TIGR02162">
    <property type="entry name" value="torC"/>
    <property type="match status" value="1"/>
</dbReference>
<evidence type="ECO:0000256" key="15">
    <source>
        <dbReference type="SAM" id="Phobius"/>
    </source>
</evidence>
<keyword evidence="10 14" id="KW-0249">Electron transport</keyword>
<evidence type="ECO:0000256" key="11">
    <source>
        <dbReference type="ARBA" id="ARBA00022989"/>
    </source>
</evidence>
<dbReference type="InterPro" id="IPR036909">
    <property type="entry name" value="Cyt_c-like_dom_sf"/>
</dbReference>
<dbReference type="PANTHER" id="PTHR30333">
    <property type="entry name" value="CYTOCHROME C-TYPE PROTEIN"/>
    <property type="match status" value="1"/>
</dbReference>
<dbReference type="InterPro" id="IPR005126">
    <property type="entry name" value="NapC/NirT_cyt_c_N"/>
</dbReference>
<evidence type="ECO:0000313" key="17">
    <source>
        <dbReference type="EMBL" id="MCW2308516.1"/>
    </source>
</evidence>
<reference evidence="18" key="1">
    <citation type="submission" date="2023-07" db="EMBL/GenBank/DDBJ databases">
        <title>Genome sequencing of Purple Non-Sulfur Bacteria from various extreme environments.</title>
        <authorList>
            <person name="Mayer M."/>
        </authorList>
    </citation>
    <scope>NUCLEOTIDE SEQUENCE [LARGE SCALE GENOMIC DNA]</scope>
    <source>
        <strain evidence="18">DSM 17935</strain>
    </source>
</reference>
<dbReference type="SUPFAM" id="SSF48695">
    <property type="entry name" value="Multiheme cytochromes"/>
    <property type="match status" value="1"/>
</dbReference>
<keyword evidence="12 14" id="KW-0408">Iron</keyword>
<comment type="subcellular location">
    <subcellularLocation>
        <location evidence="1">Cell inner membrane</location>
        <topology evidence="1">Single-pass type II membrane protein</topology>
    </subcellularLocation>
</comment>
<dbReference type="RefSeq" id="WP_264602130.1">
    <property type="nucleotide sequence ID" value="NZ_JAOQNS010000007.1"/>
</dbReference>
<evidence type="ECO:0000256" key="9">
    <source>
        <dbReference type="ARBA" id="ARBA00022723"/>
    </source>
</evidence>
<dbReference type="InterPro" id="IPR051174">
    <property type="entry name" value="Cytochrome_c-type_ET"/>
</dbReference>
<feature type="domain" description="NapC/NirT cytochrome c N-terminal" evidence="16">
    <location>
        <begin position="25"/>
        <end position="192"/>
    </location>
</feature>
<evidence type="ECO:0000256" key="10">
    <source>
        <dbReference type="ARBA" id="ARBA00022982"/>
    </source>
</evidence>
<sequence>METAVLSRLRKIWGWLWSPYTGLPLAAILVAGGIGGVLFWGAFNTAMEMTNSLEFCISCHEMRDNVYQEYKETVHFKNASGVRAICSDCHVPKDWVHKVVRKIQASNELYHKVVGTISTQEKFEANRLEMAQRVWDTMKSTDSRECRNCHSFTAMHFEKQRPEASKRMQKAMADGDTCIDCHKGIAHKMPDMTSGFKSMWSDIVASAAALSPQAGNTYYTLKTIGFTAEKAGEGGRAAGRLLAATPVEVLERDGDQLKVRATGWRQENVDRVVYARAGKRIFVAALSPAATDLVSSGASQTDPDTGQVWSEASMDVWIPAGDLTDKVEPLWAYGAELYGATCATCHTAPAVNHYVANQWIGTLNSMKQNISIDTEQYRFLQKYLQMHASDVAGH</sequence>
<protein>
    <recommendedName>
        <fullName evidence="14">Cytochrome c-type protein</fullName>
    </recommendedName>
</protein>
<dbReference type="InterPro" id="IPR036280">
    <property type="entry name" value="Multihaem_cyt_sf"/>
</dbReference>
<keyword evidence="11 15" id="KW-1133">Transmembrane helix</keyword>
<keyword evidence="18" id="KW-1185">Reference proteome</keyword>
<dbReference type="Pfam" id="PF03264">
    <property type="entry name" value="Cytochrom_NNT"/>
    <property type="match status" value="1"/>
</dbReference>
<evidence type="ECO:0000256" key="8">
    <source>
        <dbReference type="ARBA" id="ARBA00022692"/>
    </source>
</evidence>
<evidence type="ECO:0000256" key="4">
    <source>
        <dbReference type="ARBA" id="ARBA00022448"/>
    </source>
</evidence>
<organism evidence="17 18">
    <name type="scientific">Rhodobium gokarnense</name>
    <dbReference type="NCBI Taxonomy" id="364296"/>
    <lineage>
        <taxon>Bacteria</taxon>
        <taxon>Pseudomonadati</taxon>
        <taxon>Pseudomonadota</taxon>
        <taxon>Alphaproteobacteria</taxon>
        <taxon>Hyphomicrobiales</taxon>
        <taxon>Rhodobiaceae</taxon>
        <taxon>Rhodobium</taxon>
    </lineage>
</organism>
<name>A0ABT3HDN2_9HYPH</name>
<evidence type="ECO:0000256" key="6">
    <source>
        <dbReference type="ARBA" id="ARBA00022519"/>
    </source>
</evidence>
<dbReference type="SUPFAM" id="SSF46626">
    <property type="entry name" value="Cytochrome c"/>
    <property type="match status" value="1"/>
</dbReference>
<feature type="transmembrane region" description="Helical" evidence="15">
    <location>
        <begin position="20"/>
        <end position="43"/>
    </location>
</feature>
<keyword evidence="7 14" id="KW-0349">Heme</keyword>
<dbReference type="InterPro" id="IPR009154">
    <property type="entry name" value="Membr-bd_4haem_cyt_TorC"/>
</dbReference>
<evidence type="ECO:0000313" key="18">
    <source>
        <dbReference type="Proteomes" id="UP001209755"/>
    </source>
</evidence>
<evidence type="ECO:0000256" key="3">
    <source>
        <dbReference type="ARBA" id="ARBA00007395"/>
    </source>
</evidence>
<evidence type="ECO:0000256" key="12">
    <source>
        <dbReference type="ARBA" id="ARBA00023004"/>
    </source>
</evidence>
<keyword evidence="8 15" id="KW-0812">Transmembrane</keyword>
<evidence type="ECO:0000259" key="16">
    <source>
        <dbReference type="Pfam" id="PF03264"/>
    </source>
</evidence>
<proteinExistence type="inferred from homology"/>
<evidence type="ECO:0000256" key="7">
    <source>
        <dbReference type="ARBA" id="ARBA00022617"/>
    </source>
</evidence>
<dbReference type="Gene3D" id="1.10.3820.10">
    <property type="entry name" value="Di-heme elbow motif domain"/>
    <property type="match status" value="1"/>
</dbReference>
<evidence type="ECO:0000256" key="5">
    <source>
        <dbReference type="ARBA" id="ARBA00022475"/>
    </source>
</evidence>
<comment type="caution">
    <text evidence="17">The sequence shown here is derived from an EMBL/GenBank/DDBJ whole genome shotgun (WGS) entry which is preliminary data.</text>
</comment>
<comment type="similarity">
    <text evidence="3">Belongs to the NapC/NirT/NrfH family.</text>
</comment>
<keyword evidence="6 14" id="KW-0997">Cell inner membrane</keyword>
<dbReference type="EMBL" id="JAOQNS010000007">
    <property type="protein sequence ID" value="MCW2308516.1"/>
    <property type="molecule type" value="Genomic_DNA"/>
</dbReference>
<accession>A0ABT3HDN2</accession>
<evidence type="ECO:0000256" key="14">
    <source>
        <dbReference type="PIRNR" id="PIRNR000014"/>
    </source>
</evidence>
<keyword evidence="9 14" id="KW-0479">Metal-binding</keyword>
<dbReference type="PANTHER" id="PTHR30333:SF1">
    <property type="entry name" value="CYTOCHROME C-TYPE PROTEIN NAPC"/>
    <property type="match status" value="1"/>
</dbReference>
<keyword evidence="5 14" id="KW-1003">Cell membrane</keyword>
<dbReference type="InterPro" id="IPR038266">
    <property type="entry name" value="NapC/NirT_cytc_sf"/>
</dbReference>
<evidence type="ECO:0000256" key="13">
    <source>
        <dbReference type="ARBA" id="ARBA00023136"/>
    </source>
</evidence>
<dbReference type="PIRSF" id="PIRSF000014">
    <property type="entry name" value="4_hem_cytch_TorC"/>
    <property type="match status" value="1"/>
</dbReference>
<evidence type="ECO:0000256" key="2">
    <source>
        <dbReference type="ARBA" id="ARBA00006417"/>
    </source>
</evidence>
<dbReference type="Proteomes" id="UP001209755">
    <property type="component" value="Unassembled WGS sequence"/>
</dbReference>